<evidence type="ECO:0000313" key="2">
    <source>
        <dbReference type="EMBL" id="SFC14911.1"/>
    </source>
</evidence>
<dbReference type="RefSeq" id="WP_089787918.1">
    <property type="nucleotide sequence ID" value="NZ_FOKW01000005.1"/>
</dbReference>
<organism evidence="2 3">
    <name type="scientific">Natronobacterium haloterrestre</name>
    <name type="common">Halobiforma haloterrestris</name>
    <dbReference type="NCBI Taxonomy" id="148448"/>
    <lineage>
        <taxon>Archaea</taxon>
        <taxon>Methanobacteriati</taxon>
        <taxon>Methanobacteriota</taxon>
        <taxon>Stenosarchaea group</taxon>
        <taxon>Halobacteria</taxon>
        <taxon>Halobacteriales</taxon>
        <taxon>Natrialbaceae</taxon>
        <taxon>Natronobacterium</taxon>
    </lineage>
</organism>
<evidence type="ECO:0000313" key="3">
    <source>
        <dbReference type="Proteomes" id="UP000199161"/>
    </source>
</evidence>
<keyword evidence="1" id="KW-0812">Transmembrane</keyword>
<reference evidence="3" key="1">
    <citation type="submission" date="2016-10" db="EMBL/GenBank/DDBJ databases">
        <authorList>
            <person name="Varghese N."/>
            <person name="Submissions S."/>
        </authorList>
    </citation>
    <scope>NUCLEOTIDE SEQUENCE [LARGE SCALE GENOMIC DNA]</scope>
    <source>
        <strain evidence="3">DSM 13078</strain>
    </source>
</reference>
<dbReference type="OrthoDB" id="331633at2157"/>
<feature type="transmembrane region" description="Helical" evidence="1">
    <location>
        <begin position="332"/>
        <end position="353"/>
    </location>
</feature>
<keyword evidence="1" id="KW-0472">Membrane</keyword>
<sequence length="365" mass="38936">MTSGRTRASILIVLAVVTVGIVAFGGSAAAIEDPCEGYEADERTVVAVVDGDDEPEAEEVTLHAGSTFDLVYCEGDEPATGEWLNTSDTTGFEADRDAGTVDGSYGITVTATDGTETDRVAFPDYVETDEFEDRPDGVEVGVATSEYATNGTLEGVDWIAGADGQYSLHERNYVTASENLTAAIDELNETIAAIEDDDEFDRDDLEEANETLHELQKRHGYMIDNETKLIDHLRNETTDGNATGTFAAIEAIETERADREAALEAATENYRTAVEAERAEPRSTVRLFLFGSLAGGLVVGTVAGAAVPLIAARRVEEKMKLSRDVSYDRKAALLPVLVGLLLAIAGIAVFLVVADGGTRVLEVIG</sequence>
<dbReference type="AlphaFoldDB" id="A0A1I1GTS3"/>
<name>A0A1I1GTS3_NATHA</name>
<protein>
    <submittedName>
        <fullName evidence="2">Uncharacterized protein</fullName>
    </submittedName>
</protein>
<feature type="transmembrane region" description="Helical" evidence="1">
    <location>
        <begin position="287"/>
        <end position="311"/>
    </location>
</feature>
<accession>A0A1I1GTS3</accession>
<keyword evidence="1" id="KW-1133">Transmembrane helix</keyword>
<proteinExistence type="predicted"/>
<gene>
    <name evidence="2" type="ORF">SAMN05444422_10518</name>
</gene>
<keyword evidence="3" id="KW-1185">Reference proteome</keyword>
<evidence type="ECO:0000256" key="1">
    <source>
        <dbReference type="SAM" id="Phobius"/>
    </source>
</evidence>
<dbReference type="Proteomes" id="UP000199161">
    <property type="component" value="Unassembled WGS sequence"/>
</dbReference>
<dbReference type="EMBL" id="FOKW01000005">
    <property type="protein sequence ID" value="SFC14911.1"/>
    <property type="molecule type" value="Genomic_DNA"/>
</dbReference>